<feature type="region of interest" description="Disordered" evidence="1">
    <location>
        <begin position="26"/>
        <end position="46"/>
    </location>
</feature>
<dbReference type="eggNOG" id="COG2335">
    <property type="taxonomic scope" value="Bacteria"/>
</dbReference>
<dbReference type="EMBL" id="JH594606">
    <property type="protein sequence ID" value="EHQ03205.1"/>
    <property type="molecule type" value="Genomic_DNA"/>
</dbReference>
<feature type="compositionally biased region" description="Low complexity" evidence="1">
    <location>
        <begin position="32"/>
        <end position="45"/>
    </location>
</feature>
<evidence type="ECO:0000259" key="3">
    <source>
        <dbReference type="PROSITE" id="PS50213"/>
    </source>
</evidence>
<dbReference type="SMART" id="SM00554">
    <property type="entry name" value="FAS1"/>
    <property type="match status" value="1"/>
</dbReference>
<feature type="domain" description="FAS1" evidence="3">
    <location>
        <begin position="58"/>
        <end position="193"/>
    </location>
</feature>
<dbReference type="RefSeq" id="WP_006989512.1">
    <property type="nucleotide sequence ID" value="NZ_JH594606.1"/>
</dbReference>
<dbReference type="FunFam" id="2.30.180.10:FF:000032">
    <property type="entry name" value="Fasciclin domain-containing protein, putative"/>
    <property type="match status" value="1"/>
</dbReference>
<dbReference type="HOGENOM" id="CLU_031281_4_0_10"/>
<feature type="signal peptide" evidence="2">
    <location>
        <begin position="1"/>
        <end position="20"/>
    </location>
</feature>
<dbReference type="PANTHER" id="PTHR10900">
    <property type="entry name" value="PERIOSTIN-RELATED"/>
    <property type="match status" value="1"/>
</dbReference>
<evidence type="ECO:0000313" key="5">
    <source>
        <dbReference type="Proteomes" id="UP000003844"/>
    </source>
</evidence>
<feature type="chain" id="PRO_5003560443" evidence="2">
    <location>
        <begin position="21"/>
        <end position="199"/>
    </location>
</feature>
<evidence type="ECO:0000256" key="2">
    <source>
        <dbReference type="SAM" id="SignalP"/>
    </source>
</evidence>
<dbReference type="PROSITE" id="PS50213">
    <property type="entry name" value="FAS1"/>
    <property type="match status" value="1"/>
</dbReference>
<dbReference type="PANTHER" id="PTHR10900:SF77">
    <property type="entry name" value="FI19380P1"/>
    <property type="match status" value="1"/>
</dbReference>
<keyword evidence="5" id="KW-1185">Reference proteome</keyword>
<reference evidence="5" key="1">
    <citation type="journal article" date="2012" name="Stand. Genomic Sci.">
        <title>Genome sequence of the Antarctic rhodopsins-containing flavobacterium Gillisia limnaea type strain (R-8282(T)).</title>
        <authorList>
            <person name="Riedel T."/>
            <person name="Held B."/>
            <person name="Nolan M."/>
            <person name="Lucas S."/>
            <person name="Lapidus A."/>
            <person name="Tice H."/>
            <person name="Del Rio T.G."/>
            <person name="Cheng J.F."/>
            <person name="Han C."/>
            <person name="Tapia R."/>
            <person name="Goodwin L.A."/>
            <person name="Pitluck S."/>
            <person name="Liolios K."/>
            <person name="Mavromatis K."/>
            <person name="Pagani I."/>
            <person name="Ivanova N."/>
            <person name="Mikhailova N."/>
            <person name="Pati A."/>
            <person name="Chen A."/>
            <person name="Palaniappan K."/>
            <person name="Land M."/>
            <person name="Rohde M."/>
            <person name="Tindall B.J."/>
            <person name="Detter J.C."/>
            <person name="Goker M."/>
            <person name="Bristow J."/>
            <person name="Eisen J.A."/>
            <person name="Markowitz V."/>
            <person name="Hugenholtz P."/>
            <person name="Kyrpides N.C."/>
            <person name="Klenk H.P."/>
            <person name="Woyke T."/>
        </authorList>
    </citation>
    <scope>NUCLEOTIDE SEQUENCE [LARGE SCALE GENOMIC DNA]</scope>
    <source>
        <strain evidence="5">DSM 15749 / LMG 21470 / R-8282</strain>
    </source>
</reference>
<dbReference type="Pfam" id="PF02469">
    <property type="entry name" value="Fasciclin"/>
    <property type="match status" value="1"/>
</dbReference>
<organism evidence="4 5">
    <name type="scientific">Gillisia limnaea (strain DSM 15749 / LMG 21470 / R-8282)</name>
    <dbReference type="NCBI Taxonomy" id="865937"/>
    <lineage>
        <taxon>Bacteria</taxon>
        <taxon>Pseudomonadati</taxon>
        <taxon>Bacteroidota</taxon>
        <taxon>Flavobacteriia</taxon>
        <taxon>Flavobacteriales</taxon>
        <taxon>Flavobacteriaceae</taxon>
        <taxon>Gillisia</taxon>
    </lineage>
</organism>
<name>H2BXZ9_GILLR</name>
<dbReference type="AlphaFoldDB" id="H2BXZ9"/>
<gene>
    <name evidence="4" type="ORF">Gilli_2587</name>
</gene>
<protein>
    <submittedName>
        <fullName evidence="4">Beta-Ig-H3/fasciclin</fullName>
    </submittedName>
</protein>
<dbReference type="InterPro" id="IPR036378">
    <property type="entry name" value="FAS1_dom_sf"/>
</dbReference>
<dbReference type="OrthoDB" id="9800666at2"/>
<dbReference type="PROSITE" id="PS51257">
    <property type="entry name" value="PROKAR_LIPOPROTEIN"/>
    <property type="match status" value="1"/>
</dbReference>
<dbReference type="STRING" id="865937.Gilli_2587"/>
<proteinExistence type="predicted"/>
<keyword evidence="2" id="KW-0732">Signal</keyword>
<dbReference type="InterPro" id="IPR000782">
    <property type="entry name" value="FAS1_domain"/>
</dbReference>
<dbReference type="GO" id="GO:0005615">
    <property type="term" value="C:extracellular space"/>
    <property type="evidence" value="ECO:0007669"/>
    <property type="project" value="TreeGrafter"/>
</dbReference>
<sequence length="199" mass="21292">MKTKSVLFAFLIMAGTMLFVGCKEKSSEDVPETSTETGTTVETSSNRGQAFIEDENSEPNALRTAINSPDHTTLVAAVQAAGVENALVNVGPLSVFAPTNAAFAKLPAGTVDDLLKPENKEKLAYILKNHVAPSNYPIETLKKNVEKGRTLYMASGESVEVTQQGEDIYVGGIKIVGSVKVSNGWVHIIEDVILPKNTN</sequence>
<accession>H2BXZ9</accession>
<evidence type="ECO:0000313" key="4">
    <source>
        <dbReference type="EMBL" id="EHQ03205.1"/>
    </source>
</evidence>
<dbReference type="InterPro" id="IPR050904">
    <property type="entry name" value="Adhesion/Biosynth-related"/>
</dbReference>
<dbReference type="Proteomes" id="UP000003844">
    <property type="component" value="Unassembled WGS sequence"/>
</dbReference>
<dbReference type="SUPFAM" id="SSF82153">
    <property type="entry name" value="FAS1 domain"/>
    <property type="match status" value="1"/>
</dbReference>
<dbReference type="Gene3D" id="2.30.180.10">
    <property type="entry name" value="FAS1 domain"/>
    <property type="match status" value="1"/>
</dbReference>
<evidence type="ECO:0000256" key="1">
    <source>
        <dbReference type="SAM" id="MobiDB-lite"/>
    </source>
</evidence>